<gene>
    <name evidence="4" type="ORF">AMTR_s00055p00180320</name>
</gene>
<organism evidence="4 5">
    <name type="scientific">Amborella trichopoda</name>
    <dbReference type="NCBI Taxonomy" id="13333"/>
    <lineage>
        <taxon>Eukaryota</taxon>
        <taxon>Viridiplantae</taxon>
        <taxon>Streptophyta</taxon>
        <taxon>Embryophyta</taxon>
        <taxon>Tracheophyta</taxon>
        <taxon>Spermatophyta</taxon>
        <taxon>Magnoliopsida</taxon>
        <taxon>Amborellales</taxon>
        <taxon>Amborellaceae</taxon>
        <taxon>Amborella</taxon>
    </lineage>
</organism>
<dbReference type="InterPro" id="IPR019835">
    <property type="entry name" value="SWIB_domain"/>
</dbReference>
<dbReference type="eggNOG" id="KOG1946">
    <property type="taxonomic scope" value="Eukaryota"/>
</dbReference>
<dbReference type="Gene3D" id="1.10.10.60">
    <property type="entry name" value="Homeodomain-like"/>
    <property type="match status" value="1"/>
</dbReference>
<dbReference type="HOGENOM" id="CLU_046065_2_0_1"/>
<evidence type="ECO:0000259" key="2">
    <source>
        <dbReference type="PROSITE" id="PS51925"/>
    </source>
</evidence>
<dbReference type="Gramene" id="ERN18305">
    <property type="protein sequence ID" value="ERN18305"/>
    <property type="gene ID" value="AMTR_s00055p00180320"/>
</dbReference>
<keyword evidence="5" id="KW-1185">Reference proteome</keyword>
<accession>U5D7T4</accession>
<dbReference type="PROSITE" id="PS51925">
    <property type="entry name" value="SWIB_MDM2"/>
    <property type="match status" value="1"/>
</dbReference>
<dbReference type="STRING" id="13333.U5D7T4"/>
<feature type="region of interest" description="Disordered" evidence="1">
    <location>
        <begin position="60"/>
        <end position="97"/>
    </location>
</feature>
<feature type="region of interest" description="Disordered" evidence="1">
    <location>
        <begin position="221"/>
        <end position="252"/>
    </location>
</feature>
<proteinExistence type="predicted"/>
<evidence type="ECO:0000313" key="5">
    <source>
        <dbReference type="Proteomes" id="UP000017836"/>
    </source>
</evidence>
<feature type="region of interest" description="Disordered" evidence="1">
    <location>
        <begin position="115"/>
        <end position="147"/>
    </location>
</feature>
<dbReference type="SUPFAM" id="SSF47592">
    <property type="entry name" value="SWIB/MDM2 domain"/>
    <property type="match status" value="2"/>
</dbReference>
<dbReference type="Proteomes" id="UP000017836">
    <property type="component" value="Unassembled WGS sequence"/>
</dbReference>
<dbReference type="GO" id="GO:0005634">
    <property type="term" value="C:nucleus"/>
    <property type="evidence" value="ECO:0000318"/>
    <property type="project" value="GO_Central"/>
</dbReference>
<sequence>MATDEEIVSGLETLLRQQQVDPSLLNSTSIREQLEAKLGYDLTHKKAFIHSQIDLLVHSNQAHHHHHQQQRAQARPPPAHIGHGHGHGELGGFSAAPPFGEAHMAAFDCVSPVPQQQAPVVQQEAPRESTPATTGKRRGGPGGLTKMCGVSPELQVIVGEPTMPRTQIVKQLWAYIRKNNLQDPSNKRKIICNDALRLVFDTDCTDMFKMNKLLSRHILPLEPSKDSRPDAKRLKAEPQSSTKFTEAGPPPGTISGALAKFFGTGETEMSLSEAVTHVWEYIKANHLEQMMMSH</sequence>
<dbReference type="EMBL" id="KI392237">
    <property type="protein sequence ID" value="ERN18305.1"/>
    <property type="molecule type" value="Genomic_DNA"/>
</dbReference>
<dbReference type="InterPro" id="IPR036885">
    <property type="entry name" value="SWIB_MDM2_dom_sf"/>
</dbReference>
<evidence type="ECO:0000313" key="4">
    <source>
        <dbReference type="EMBL" id="ERN18305.1"/>
    </source>
</evidence>
<evidence type="ECO:0000259" key="3">
    <source>
        <dbReference type="PROSITE" id="PS51998"/>
    </source>
</evidence>
<dbReference type="SUPFAM" id="SSF109715">
    <property type="entry name" value="DEK C-terminal domain"/>
    <property type="match status" value="1"/>
</dbReference>
<dbReference type="InterPro" id="IPR003121">
    <property type="entry name" value="SWIB_MDM2_domain"/>
</dbReference>
<dbReference type="OMA" id="CHDINIR"/>
<protein>
    <submittedName>
        <fullName evidence="4">Uncharacterized protein</fullName>
    </submittedName>
</protein>
<dbReference type="Pfam" id="PF08766">
    <property type="entry name" value="DEK_C"/>
    <property type="match status" value="1"/>
</dbReference>
<feature type="domain" description="DM2" evidence="2">
    <location>
        <begin position="143"/>
        <end position="220"/>
    </location>
</feature>
<feature type="domain" description="DEK-C" evidence="3">
    <location>
        <begin position="1"/>
        <end position="58"/>
    </location>
</feature>
<reference evidence="5" key="1">
    <citation type="journal article" date="2013" name="Science">
        <title>The Amborella genome and the evolution of flowering plants.</title>
        <authorList>
            <consortium name="Amborella Genome Project"/>
        </authorList>
    </citation>
    <scope>NUCLEOTIDE SEQUENCE [LARGE SCALE GENOMIC DNA]</scope>
</reference>
<dbReference type="CDD" id="cd10567">
    <property type="entry name" value="SWIB-MDM2_like"/>
    <property type="match status" value="2"/>
</dbReference>
<dbReference type="SMART" id="SM00151">
    <property type="entry name" value="SWIB"/>
    <property type="match status" value="1"/>
</dbReference>
<dbReference type="PANTHER" id="PTHR13844">
    <property type="entry name" value="SWI/SNF-RELATED MATRIX-ASSOCIATED ACTIN-DEPENDENT REGULATOR OF CHROMATIN SUBFAMILY D"/>
    <property type="match status" value="1"/>
</dbReference>
<feature type="compositionally biased region" description="Low complexity" evidence="1">
    <location>
        <begin position="115"/>
        <end position="124"/>
    </location>
</feature>
<name>U5D7T4_AMBTC</name>
<dbReference type="PROSITE" id="PS51998">
    <property type="entry name" value="DEK_C"/>
    <property type="match status" value="1"/>
</dbReference>
<evidence type="ECO:0000256" key="1">
    <source>
        <dbReference type="SAM" id="MobiDB-lite"/>
    </source>
</evidence>
<dbReference type="InterPro" id="IPR014876">
    <property type="entry name" value="DEK_C"/>
</dbReference>
<dbReference type="Pfam" id="PF02201">
    <property type="entry name" value="SWIB"/>
    <property type="match status" value="2"/>
</dbReference>
<dbReference type="Gene3D" id="1.10.245.10">
    <property type="entry name" value="SWIB/MDM2 domain"/>
    <property type="match status" value="2"/>
</dbReference>
<dbReference type="AlphaFoldDB" id="U5D7T4"/>
<feature type="compositionally biased region" description="Basic and acidic residues" evidence="1">
    <location>
        <begin position="223"/>
        <end position="236"/>
    </location>
</feature>